<evidence type="ECO:0000313" key="6">
    <source>
        <dbReference type="EMBL" id="SMX95230.1"/>
    </source>
</evidence>
<keyword evidence="3" id="KW-0804">Transcription</keyword>
<dbReference type="InterPro" id="IPR009057">
    <property type="entry name" value="Homeodomain-like_sf"/>
</dbReference>
<organism evidence="6 7">
    <name type="scientific">Brevibacterium antiquum</name>
    <dbReference type="NCBI Taxonomy" id="234835"/>
    <lineage>
        <taxon>Bacteria</taxon>
        <taxon>Bacillati</taxon>
        <taxon>Actinomycetota</taxon>
        <taxon>Actinomycetes</taxon>
        <taxon>Micrococcales</taxon>
        <taxon>Brevibacteriaceae</taxon>
        <taxon>Brevibacterium</taxon>
    </lineage>
</organism>
<dbReference type="Gene3D" id="1.10.357.10">
    <property type="entry name" value="Tetracycline Repressor, domain 2"/>
    <property type="match status" value="1"/>
</dbReference>
<proteinExistence type="predicted"/>
<dbReference type="EMBL" id="FXZE01000014">
    <property type="protein sequence ID" value="SMX95230.1"/>
    <property type="molecule type" value="Genomic_DNA"/>
</dbReference>
<dbReference type="Gene3D" id="1.10.10.60">
    <property type="entry name" value="Homeodomain-like"/>
    <property type="match status" value="1"/>
</dbReference>
<evidence type="ECO:0000256" key="1">
    <source>
        <dbReference type="ARBA" id="ARBA00023015"/>
    </source>
</evidence>
<dbReference type="InterPro" id="IPR001647">
    <property type="entry name" value="HTH_TetR"/>
</dbReference>
<evidence type="ECO:0000256" key="2">
    <source>
        <dbReference type="ARBA" id="ARBA00023125"/>
    </source>
</evidence>
<keyword evidence="7" id="KW-1185">Reference proteome</keyword>
<sequence length="212" mass="23447">MDQVIYNLGMAVNKRGRPPEFDRDRAVCEAARLFWRHGYSGTSTRDLTSAIGISTSSLYSAFGSKAGLFEDSVRIYARRYVVIYEKALAAQSIRVAIDELLRESIVEFTQPADPHPGCLIASAVMSDSPATQNARGDISNMLTKNERLLRAWIGTAIDEGEILGGTDADVVTGVVQTLWQGLSAQSHRGVRRNELLRVADFSQRAMWSTYSR</sequence>
<dbReference type="InterPro" id="IPR036271">
    <property type="entry name" value="Tet_transcr_reg_TetR-rel_C_sf"/>
</dbReference>
<reference evidence="7" key="1">
    <citation type="submission" date="2017-03" db="EMBL/GenBank/DDBJ databases">
        <authorList>
            <person name="Monnet C."/>
        </authorList>
    </citation>
    <scope>NUCLEOTIDE SEQUENCE [LARGE SCALE GENOMIC DNA]</scope>
    <source>
        <strain evidence="7">P10</strain>
    </source>
</reference>
<dbReference type="Pfam" id="PF00440">
    <property type="entry name" value="TetR_N"/>
    <property type="match status" value="1"/>
</dbReference>
<evidence type="ECO:0000256" key="4">
    <source>
        <dbReference type="PROSITE-ProRule" id="PRU00335"/>
    </source>
</evidence>
<dbReference type="PANTHER" id="PTHR47506:SF1">
    <property type="entry name" value="HTH-TYPE TRANSCRIPTIONAL REGULATOR YJDC"/>
    <property type="match status" value="1"/>
</dbReference>
<keyword evidence="2 4" id="KW-0238">DNA-binding</keyword>
<dbReference type="PANTHER" id="PTHR47506">
    <property type="entry name" value="TRANSCRIPTIONAL REGULATORY PROTEIN"/>
    <property type="match status" value="1"/>
</dbReference>
<protein>
    <submittedName>
        <fullName evidence="6">Transcriptional regulator, TetR family</fullName>
    </submittedName>
</protein>
<dbReference type="GO" id="GO:0003677">
    <property type="term" value="F:DNA binding"/>
    <property type="evidence" value="ECO:0007669"/>
    <property type="project" value="UniProtKB-UniRule"/>
</dbReference>
<keyword evidence="1" id="KW-0805">Transcription regulation</keyword>
<dbReference type="SUPFAM" id="SSF46689">
    <property type="entry name" value="Homeodomain-like"/>
    <property type="match status" value="1"/>
</dbReference>
<feature type="DNA-binding region" description="H-T-H motif" evidence="4">
    <location>
        <begin position="43"/>
        <end position="62"/>
    </location>
</feature>
<evidence type="ECO:0000256" key="3">
    <source>
        <dbReference type="ARBA" id="ARBA00023163"/>
    </source>
</evidence>
<dbReference type="Proteomes" id="UP000234342">
    <property type="component" value="Unassembled WGS sequence"/>
</dbReference>
<dbReference type="PROSITE" id="PS50977">
    <property type="entry name" value="HTH_TETR_2"/>
    <property type="match status" value="1"/>
</dbReference>
<gene>
    <name evidence="6" type="ORF">BANT10_02730</name>
</gene>
<dbReference type="SUPFAM" id="SSF48498">
    <property type="entry name" value="Tetracyclin repressor-like, C-terminal domain"/>
    <property type="match status" value="1"/>
</dbReference>
<name>A0A2H1K671_9MICO</name>
<evidence type="ECO:0000313" key="7">
    <source>
        <dbReference type="Proteomes" id="UP000234342"/>
    </source>
</evidence>
<evidence type="ECO:0000259" key="5">
    <source>
        <dbReference type="PROSITE" id="PS50977"/>
    </source>
</evidence>
<dbReference type="AlphaFoldDB" id="A0A2H1K671"/>
<accession>A0A2H1K671</accession>
<feature type="domain" description="HTH tetR-type" evidence="5">
    <location>
        <begin position="20"/>
        <end position="80"/>
    </location>
</feature>